<evidence type="ECO:0000313" key="5">
    <source>
        <dbReference type="Proteomes" id="UP000199647"/>
    </source>
</evidence>
<dbReference type="InterPro" id="IPR001789">
    <property type="entry name" value="Sig_transdc_resp-reg_receiver"/>
</dbReference>
<proteinExistence type="predicted"/>
<dbReference type="EMBL" id="FOFG01000012">
    <property type="protein sequence ID" value="SER15513.1"/>
    <property type="molecule type" value="Genomic_DNA"/>
</dbReference>
<dbReference type="InterPro" id="IPR050595">
    <property type="entry name" value="Bact_response_regulator"/>
</dbReference>
<dbReference type="Pfam" id="PF00072">
    <property type="entry name" value="Response_reg"/>
    <property type="match status" value="1"/>
</dbReference>
<evidence type="ECO:0000259" key="3">
    <source>
        <dbReference type="PROSITE" id="PS50110"/>
    </source>
</evidence>
<dbReference type="AlphaFoldDB" id="A0A1H9LXE6"/>
<feature type="domain" description="Response regulatory" evidence="3">
    <location>
        <begin position="1"/>
        <end position="103"/>
    </location>
</feature>
<organism evidence="4 5">
    <name type="scientific">Faunimonas pinastri</name>
    <dbReference type="NCBI Taxonomy" id="1855383"/>
    <lineage>
        <taxon>Bacteria</taxon>
        <taxon>Pseudomonadati</taxon>
        <taxon>Pseudomonadota</taxon>
        <taxon>Alphaproteobacteria</taxon>
        <taxon>Hyphomicrobiales</taxon>
        <taxon>Afifellaceae</taxon>
        <taxon>Faunimonas</taxon>
    </lineage>
</organism>
<dbReference type="PROSITE" id="PS50110">
    <property type="entry name" value="RESPONSE_REGULATORY"/>
    <property type="match status" value="1"/>
</dbReference>
<keyword evidence="5" id="KW-1185">Reference proteome</keyword>
<dbReference type="Gene3D" id="3.40.50.2300">
    <property type="match status" value="1"/>
</dbReference>
<accession>A0A1H9LXE6</accession>
<evidence type="ECO:0000256" key="1">
    <source>
        <dbReference type="ARBA" id="ARBA00022553"/>
    </source>
</evidence>
<evidence type="ECO:0000313" key="4">
    <source>
        <dbReference type="EMBL" id="SER15513.1"/>
    </source>
</evidence>
<dbReference type="PANTHER" id="PTHR44591">
    <property type="entry name" value="STRESS RESPONSE REGULATOR PROTEIN 1"/>
    <property type="match status" value="1"/>
</dbReference>
<dbReference type="Proteomes" id="UP000199647">
    <property type="component" value="Unassembled WGS sequence"/>
</dbReference>
<gene>
    <name evidence="4" type="ORF">SAMN05216548_11238</name>
</gene>
<dbReference type="STRING" id="1855383.SAMN05216548_11238"/>
<evidence type="ECO:0000256" key="2">
    <source>
        <dbReference type="PROSITE-ProRule" id="PRU00169"/>
    </source>
</evidence>
<dbReference type="PANTHER" id="PTHR44591:SF25">
    <property type="entry name" value="CHEMOTAXIS TWO-COMPONENT RESPONSE REGULATOR"/>
    <property type="match status" value="1"/>
</dbReference>
<dbReference type="SUPFAM" id="SSF52172">
    <property type="entry name" value="CheY-like"/>
    <property type="match status" value="1"/>
</dbReference>
<dbReference type="InterPro" id="IPR011006">
    <property type="entry name" value="CheY-like_superfamily"/>
</dbReference>
<sequence>MMAAVDMVEDMGYRVLEAPNAGKALSHLSDGQTIDILLTDVNLPDLRGPELAARAREMHPGLPVVFATGYPMSVPPELADAPTAVVNKPYWEEDLRKALETVSAR</sequence>
<dbReference type="GO" id="GO:0000160">
    <property type="term" value="P:phosphorelay signal transduction system"/>
    <property type="evidence" value="ECO:0007669"/>
    <property type="project" value="InterPro"/>
</dbReference>
<keyword evidence="1 2" id="KW-0597">Phosphoprotein</keyword>
<name>A0A1H9LXE6_9HYPH</name>
<feature type="modified residue" description="4-aspartylphosphate" evidence="2">
    <location>
        <position position="40"/>
    </location>
</feature>
<reference evidence="4 5" key="1">
    <citation type="submission" date="2016-10" db="EMBL/GenBank/DDBJ databases">
        <authorList>
            <person name="de Groot N.N."/>
        </authorList>
    </citation>
    <scope>NUCLEOTIDE SEQUENCE [LARGE SCALE GENOMIC DNA]</scope>
    <source>
        <strain evidence="4 5">A52C2</strain>
    </source>
</reference>
<protein>
    <submittedName>
        <fullName evidence="4">Response regulator receiver domain-containing protein</fullName>
    </submittedName>
</protein>